<evidence type="ECO:0000313" key="3">
    <source>
        <dbReference type="Proteomes" id="UP001367508"/>
    </source>
</evidence>
<proteinExistence type="predicted"/>
<dbReference type="AlphaFoldDB" id="A0AAN9KRA4"/>
<gene>
    <name evidence="2" type="ORF">VNO77_25726</name>
</gene>
<comment type="caution">
    <text evidence="2">The sequence shown here is derived from an EMBL/GenBank/DDBJ whole genome shotgun (WGS) entry which is preliminary data.</text>
</comment>
<dbReference type="Gene3D" id="1.20.5.4010">
    <property type="match status" value="1"/>
</dbReference>
<dbReference type="EMBL" id="JAYMYQ010000006">
    <property type="protein sequence ID" value="KAK7322347.1"/>
    <property type="molecule type" value="Genomic_DNA"/>
</dbReference>
<sequence>MMSSGTGRYMAFPPSPSPSAPPSPHLSSLRSTALVEQDKYLTELLGERHKLSPFMAVLPHSYRLLNQARKEMWNMRIDVVVRRMLHSRQPGQYLKPHCWNPPHDPCLPFPLLACELHAPSSQPLFGFVLVPFYSSAGPNFWQGGAITLELFYTVLWRRKPYSCYA</sequence>
<name>A0AAN9KRA4_CANGL</name>
<dbReference type="Proteomes" id="UP001367508">
    <property type="component" value="Unassembled WGS sequence"/>
</dbReference>
<keyword evidence="3" id="KW-1185">Reference proteome</keyword>
<reference evidence="2 3" key="1">
    <citation type="submission" date="2024-01" db="EMBL/GenBank/DDBJ databases">
        <title>The genomes of 5 underutilized Papilionoideae crops provide insights into root nodulation and disease resistanc.</title>
        <authorList>
            <person name="Jiang F."/>
        </authorList>
    </citation>
    <scope>NUCLEOTIDE SEQUENCE [LARGE SCALE GENOMIC DNA]</scope>
    <source>
        <strain evidence="2">LVBAO_FW01</strain>
        <tissue evidence="2">Leaves</tissue>
    </source>
</reference>
<organism evidence="2 3">
    <name type="scientific">Canavalia gladiata</name>
    <name type="common">Sword bean</name>
    <name type="synonym">Dolichos gladiatus</name>
    <dbReference type="NCBI Taxonomy" id="3824"/>
    <lineage>
        <taxon>Eukaryota</taxon>
        <taxon>Viridiplantae</taxon>
        <taxon>Streptophyta</taxon>
        <taxon>Embryophyta</taxon>
        <taxon>Tracheophyta</taxon>
        <taxon>Spermatophyta</taxon>
        <taxon>Magnoliopsida</taxon>
        <taxon>eudicotyledons</taxon>
        <taxon>Gunneridae</taxon>
        <taxon>Pentapetalae</taxon>
        <taxon>rosids</taxon>
        <taxon>fabids</taxon>
        <taxon>Fabales</taxon>
        <taxon>Fabaceae</taxon>
        <taxon>Papilionoideae</taxon>
        <taxon>50 kb inversion clade</taxon>
        <taxon>NPAAA clade</taxon>
        <taxon>indigoferoid/millettioid clade</taxon>
        <taxon>Phaseoleae</taxon>
        <taxon>Canavalia</taxon>
    </lineage>
</organism>
<accession>A0AAN9KRA4</accession>
<feature type="region of interest" description="Disordered" evidence="1">
    <location>
        <begin position="1"/>
        <end position="28"/>
    </location>
</feature>
<protein>
    <submittedName>
        <fullName evidence="2">Uncharacterized protein</fullName>
    </submittedName>
</protein>
<feature type="compositionally biased region" description="Pro residues" evidence="1">
    <location>
        <begin position="13"/>
        <end position="24"/>
    </location>
</feature>
<evidence type="ECO:0000256" key="1">
    <source>
        <dbReference type="SAM" id="MobiDB-lite"/>
    </source>
</evidence>
<evidence type="ECO:0000313" key="2">
    <source>
        <dbReference type="EMBL" id="KAK7322347.1"/>
    </source>
</evidence>